<sequence length="705" mass="80345">MPTRHASISQGQHNNHKARGREEQSEDGSDTEESEEEEEEEEEEDDDDDDDGWSVHSPRDDGTEEYYSGSANDESVRAVWDDLLERLFQLSFTLITEEFLEGQPSSTLLIYFSGILGFSTDCQRFQPARGYCTNLSGLIYIQRLLFLEHALPLTSYPAIGLQQRPPNQQFEQLNSIREKFMTSGCLSPLAEMHNLRNYGHIVAQTEPPSVFLHWSDDGQTVSYGYQFNLSMQSFRRLPDYFINKAEGVCAELMLGLQLDINLAAIKDDMVNREVGYSFVSHANNRLDRIREDLLVRVCTAQSTRIFRNGQWSWNAITAYLRNVTTLEEMILGGLYTACGQVPRLTELLSLRCENSPSAMRSIFVWNGSVIYILQHHKAKRSTNQEFYVVRFLPARLGTVVVKYLTCIRWIVAILEQENPGLLQLGSTVAQRDVLFQTPIGVTEKHVREVHSPFNRYDDRSAEADLNVTFAWQSGHRPLQRGVVYGLDGAFPHQLQPSLLRAYEWASARWHEFIHQASKNARMQANQVHTMNTAHSIGPGKKRRATFITSDDQPLSNQQSKRSRQILNLQSTLSQKDIDSTSPGRKDCASVCIQGLACILSELRILVCLVCRAAVRPGPSIEMHFRGQHKLKGEHLQAVMSLCSDWLLQDPRCIALPNDGTKAIPYLPVYNGFRCTHCIFMTISRKKIVSHYREKKHNIRDINIKD</sequence>
<evidence type="ECO:0000313" key="3">
    <source>
        <dbReference type="Proteomes" id="UP000717696"/>
    </source>
</evidence>
<dbReference type="EMBL" id="JAGMUU010000054">
    <property type="protein sequence ID" value="KAH7111690.1"/>
    <property type="molecule type" value="Genomic_DNA"/>
</dbReference>
<dbReference type="Pfam" id="PF12013">
    <property type="entry name" value="OrsD"/>
    <property type="match status" value="1"/>
</dbReference>
<dbReference type="AlphaFoldDB" id="A0A9P9D1F8"/>
<feature type="region of interest" description="Disordered" evidence="1">
    <location>
        <begin position="1"/>
        <end position="70"/>
    </location>
</feature>
<keyword evidence="3" id="KW-1185">Reference proteome</keyword>
<accession>A0A9P9D1F8</accession>
<reference evidence="2" key="1">
    <citation type="journal article" date="2021" name="Nat. Commun.">
        <title>Genetic determinants of endophytism in the Arabidopsis root mycobiome.</title>
        <authorList>
            <person name="Mesny F."/>
            <person name="Miyauchi S."/>
            <person name="Thiergart T."/>
            <person name="Pickel B."/>
            <person name="Atanasova L."/>
            <person name="Karlsson M."/>
            <person name="Huettel B."/>
            <person name="Barry K.W."/>
            <person name="Haridas S."/>
            <person name="Chen C."/>
            <person name="Bauer D."/>
            <person name="Andreopoulos W."/>
            <person name="Pangilinan J."/>
            <person name="LaButti K."/>
            <person name="Riley R."/>
            <person name="Lipzen A."/>
            <person name="Clum A."/>
            <person name="Drula E."/>
            <person name="Henrissat B."/>
            <person name="Kohler A."/>
            <person name="Grigoriev I.V."/>
            <person name="Martin F.M."/>
            <person name="Hacquard S."/>
        </authorList>
    </citation>
    <scope>NUCLEOTIDE SEQUENCE</scope>
    <source>
        <strain evidence="2">MPI-CAGE-AT-0021</strain>
    </source>
</reference>
<dbReference type="Proteomes" id="UP000717696">
    <property type="component" value="Unassembled WGS sequence"/>
</dbReference>
<comment type="caution">
    <text evidence="2">The sequence shown here is derived from an EMBL/GenBank/DDBJ whole genome shotgun (WGS) entry which is preliminary data.</text>
</comment>
<feature type="compositionally biased region" description="Acidic residues" evidence="1">
    <location>
        <begin position="24"/>
        <end position="52"/>
    </location>
</feature>
<organism evidence="2 3">
    <name type="scientific">Dactylonectria estremocensis</name>
    <dbReference type="NCBI Taxonomy" id="1079267"/>
    <lineage>
        <taxon>Eukaryota</taxon>
        <taxon>Fungi</taxon>
        <taxon>Dikarya</taxon>
        <taxon>Ascomycota</taxon>
        <taxon>Pezizomycotina</taxon>
        <taxon>Sordariomycetes</taxon>
        <taxon>Hypocreomycetidae</taxon>
        <taxon>Hypocreales</taxon>
        <taxon>Nectriaceae</taxon>
        <taxon>Dactylonectria</taxon>
    </lineage>
</organism>
<proteinExistence type="predicted"/>
<evidence type="ECO:0000256" key="1">
    <source>
        <dbReference type="SAM" id="MobiDB-lite"/>
    </source>
</evidence>
<evidence type="ECO:0008006" key="4">
    <source>
        <dbReference type="Google" id="ProtNLM"/>
    </source>
</evidence>
<gene>
    <name evidence="2" type="ORF">B0J13DRAFT_461702</name>
</gene>
<feature type="compositionally biased region" description="Polar residues" evidence="1">
    <location>
        <begin position="1"/>
        <end position="13"/>
    </location>
</feature>
<dbReference type="InterPro" id="IPR022698">
    <property type="entry name" value="OrsD"/>
</dbReference>
<evidence type="ECO:0000313" key="2">
    <source>
        <dbReference type="EMBL" id="KAH7111690.1"/>
    </source>
</evidence>
<protein>
    <recommendedName>
        <fullName evidence="4">C2H2-type domain-containing protein</fullName>
    </recommendedName>
</protein>
<name>A0A9P9D1F8_9HYPO</name>
<dbReference type="OrthoDB" id="5222260at2759"/>